<dbReference type="EMBL" id="JACSPP010000011">
    <property type="protein sequence ID" value="MBD8039911.1"/>
    <property type="molecule type" value="Genomic_DNA"/>
</dbReference>
<dbReference type="SUPFAM" id="SSF53448">
    <property type="entry name" value="Nucleotide-diphospho-sugar transferases"/>
    <property type="match status" value="1"/>
</dbReference>
<evidence type="ECO:0000256" key="3">
    <source>
        <dbReference type="ARBA" id="ARBA00022679"/>
    </source>
</evidence>
<dbReference type="CDD" id="cd04186">
    <property type="entry name" value="GT_2_like_c"/>
    <property type="match status" value="1"/>
</dbReference>
<dbReference type="Gene3D" id="3.90.550.10">
    <property type="entry name" value="Spore Coat Polysaccharide Biosynthesis Protein SpsA, Chain A"/>
    <property type="match status" value="1"/>
</dbReference>
<sequence>MKILTIIVSYNFTRWIKPCLESLSRSDYPTDVLVIDNGSQDDTMQTIRNAYPHVRLIANGENLGFGQANNIGMRLALEEGYDAVFLLNQDAWVAPDSIGFLAAQAEKHPEYGILSPVHLNGTGNRLDHGFASYVHQTDPARIPHDQDVIEAPFINAAFWFIPVRTLKRLGGFSPLFYHYGEDKDYVNRLHRHGLKVGYVPEAYGNHDRQSRPMTREVFFRTEYVYLLSEYTNLNRTFGNAFAYSVLACVKKSLLAFMHHKWKDGCTYLHLALKLSGKTHEVICIRRRTRMEAPHFLLE</sequence>
<comment type="caution">
    <text evidence="5">The sequence shown here is derived from an EMBL/GenBank/DDBJ whole genome shotgun (WGS) entry which is preliminary data.</text>
</comment>
<evidence type="ECO:0000256" key="1">
    <source>
        <dbReference type="ARBA" id="ARBA00006739"/>
    </source>
</evidence>
<evidence type="ECO:0000256" key="2">
    <source>
        <dbReference type="ARBA" id="ARBA00022676"/>
    </source>
</evidence>
<keyword evidence="6" id="KW-1185">Reference proteome</keyword>
<dbReference type="Pfam" id="PF00535">
    <property type="entry name" value="Glycos_transf_2"/>
    <property type="match status" value="1"/>
</dbReference>
<keyword evidence="2" id="KW-0328">Glycosyltransferase</keyword>
<dbReference type="PANTHER" id="PTHR43179">
    <property type="entry name" value="RHAMNOSYLTRANSFERASE WBBL"/>
    <property type="match status" value="1"/>
</dbReference>
<feature type="domain" description="Glycosyltransferase 2-like" evidence="4">
    <location>
        <begin position="6"/>
        <end position="128"/>
    </location>
</feature>
<reference evidence="5 6" key="1">
    <citation type="submission" date="2020-08" db="EMBL/GenBank/DDBJ databases">
        <title>A Genomic Blueprint of the Chicken Gut Microbiome.</title>
        <authorList>
            <person name="Gilroy R."/>
            <person name="Ravi A."/>
            <person name="Getino M."/>
            <person name="Pursley I."/>
            <person name="Horton D.L."/>
            <person name="Alikhan N.-F."/>
            <person name="Baker D."/>
            <person name="Gharbi K."/>
            <person name="Hall N."/>
            <person name="Watson M."/>
            <person name="Adriaenssens E.M."/>
            <person name="Foster-Nyarko E."/>
            <person name="Jarju S."/>
            <person name="Secka A."/>
            <person name="Antonio M."/>
            <person name="Oren A."/>
            <person name="Chaudhuri R."/>
            <person name="La Ragione R.M."/>
            <person name="Hildebrand F."/>
            <person name="Pallen M.J."/>
        </authorList>
    </citation>
    <scope>NUCLEOTIDE SEQUENCE [LARGE SCALE GENOMIC DNA]</scope>
    <source>
        <strain evidence="5 6">Sa1CVN1</strain>
    </source>
</reference>
<gene>
    <name evidence="5" type="ORF">H9625_05505</name>
</gene>
<dbReference type="InterPro" id="IPR001173">
    <property type="entry name" value="Glyco_trans_2-like"/>
</dbReference>
<dbReference type="InterPro" id="IPR029044">
    <property type="entry name" value="Nucleotide-diphossugar_trans"/>
</dbReference>
<accession>A0ABR8Y704</accession>
<proteinExistence type="inferred from homology"/>
<dbReference type="PANTHER" id="PTHR43179:SF12">
    <property type="entry name" value="GALACTOFURANOSYLTRANSFERASE GLFT2"/>
    <property type="match status" value="1"/>
</dbReference>
<protein>
    <submittedName>
        <fullName evidence="5">Glycosyltransferase family 2 protein</fullName>
    </submittedName>
</protein>
<organism evidence="5 6">
    <name type="scientific">Phocaeicola intestinalis</name>
    <dbReference type="NCBI Taxonomy" id="2762212"/>
    <lineage>
        <taxon>Bacteria</taxon>
        <taxon>Pseudomonadati</taxon>
        <taxon>Bacteroidota</taxon>
        <taxon>Bacteroidia</taxon>
        <taxon>Bacteroidales</taxon>
        <taxon>Bacteroidaceae</taxon>
        <taxon>Phocaeicola</taxon>
    </lineage>
</organism>
<dbReference type="Proteomes" id="UP000620874">
    <property type="component" value="Unassembled WGS sequence"/>
</dbReference>
<comment type="similarity">
    <text evidence="1">Belongs to the glycosyltransferase 2 family.</text>
</comment>
<evidence type="ECO:0000313" key="6">
    <source>
        <dbReference type="Proteomes" id="UP000620874"/>
    </source>
</evidence>
<evidence type="ECO:0000313" key="5">
    <source>
        <dbReference type="EMBL" id="MBD8039911.1"/>
    </source>
</evidence>
<name>A0ABR8Y704_9BACT</name>
<keyword evidence="3" id="KW-0808">Transferase</keyword>
<dbReference type="RefSeq" id="WP_191763342.1">
    <property type="nucleotide sequence ID" value="NZ_JACSPP010000011.1"/>
</dbReference>
<evidence type="ECO:0000259" key="4">
    <source>
        <dbReference type="Pfam" id="PF00535"/>
    </source>
</evidence>